<dbReference type="PANTHER" id="PTHR33067:SF9">
    <property type="entry name" value="RNA-DIRECTED DNA POLYMERASE"/>
    <property type="match status" value="1"/>
</dbReference>
<keyword evidence="2" id="KW-1185">Reference proteome</keyword>
<name>A0A371HSJ8_MUCPR</name>
<evidence type="ECO:0008006" key="3">
    <source>
        <dbReference type="Google" id="ProtNLM"/>
    </source>
</evidence>
<dbReference type="InterPro" id="IPR021109">
    <property type="entry name" value="Peptidase_aspartic_dom_sf"/>
</dbReference>
<evidence type="ECO:0000313" key="1">
    <source>
        <dbReference type="EMBL" id="RDY05758.1"/>
    </source>
</evidence>
<evidence type="ECO:0000313" key="2">
    <source>
        <dbReference type="Proteomes" id="UP000257109"/>
    </source>
</evidence>
<gene>
    <name evidence="1" type="ORF">CR513_10366</name>
</gene>
<sequence length="267" mass="29792">MSECNIQFQQNLTAMIHDLKIQVGQLANTLSQIQSVSSRNTPSQTISNPKGGGVSLVMLELPHQFAPQPNLRPADANVPLPFPTRIVLTRRSGTDEDLLKLFMKVEINIPLLDVIKQVPRYVKFLKELCIHKRKKMKGVVETEGIVSALIKHEDATTGVQQFLLKKCQDLGIFYVLCTIGNCTFVDAMLELGASINIMPASVYRSLNFRDLEPTGMVIQLANRSVMQPLGVLEDVFVQVNELIFPADFYVLDMEDEAFGKGSALIFR</sequence>
<dbReference type="CDD" id="cd00303">
    <property type="entry name" value="retropepsin_like"/>
    <property type="match status" value="1"/>
</dbReference>
<feature type="non-terminal residue" evidence="1">
    <location>
        <position position="1"/>
    </location>
</feature>
<organism evidence="1 2">
    <name type="scientific">Mucuna pruriens</name>
    <name type="common">Velvet bean</name>
    <name type="synonym">Dolichos pruriens</name>
    <dbReference type="NCBI Taxonomy" id="157652"/>
    <lineage>
        <taxon>Eukaryota</taxon>
        <taxon>Viridiplantae</taxon>
        <taxon>Streptophyta</taxon>
        <taxon>Embryophyta</taxon>
        <taxon>Tracheophyta</taxon>
        <taxon>Spermatophyta</taxon>
        <taxon>Magnoliopsida</taxon>
        <taxon>eudicotyledons</taxon>
        <taxon>Gunneridae</taxon>
        <taxon>Pentapetalae</taxon>
        <taxon>rosids</taxon>
        <taxon>fabids</taxon>
        <taxon>Fabales</taxon>
        <taxon>Fabaceae</taxon>
        <taxon>Papilionoideae</taxon>
        <taxon>50 kb inversion clade</taxon>
        <taxon>NPAAA clade</taxon>
        <taxon>indigoferoid/millettioid clade</taxon>
        <taxon>Phaseoleae</taxon>
        <taxon>Mucuna</taxon>
    </lineage>
</organism>
<dbReference type="EMBL" id="QJKJ01001819">
    <property type="protein sequence ID" value="RDY05758.1"/>
    <property type="molecule type" value="Genomic_DNA"/>
</dbReference>
<dbReference type="OrthoDB" id="778454at2759"/>
<accession>A0A371HSJ8</accession>
<dbReference type="Gene3D" id="2.40.70.10">
    <property type="entry name" value="Acid Proteases"/>
    <property type="match status" value="1"/>
</dbReference>
<dbReference type="PANTHER" id="PTHR33067">
    <property type="entry name" value="RNA-DIRECTED DNA POLYMERASE-RELATED"/>
    <property type="match status" value="1"/>
</dbReference>
<dbReference type="AlphaFoldDB" id="A0A371HSJ8"/>
<dbReference type="Proteomes" id="UP000257109">
    <property type="component" value="Unassembled WGS sequence"/>
</dbReference>
<protein>
    <recommendedName>
        <fullName evidence="3">Aspartic peptidase DDI1-type domain-containing protein</fullName>
    </recommendedName>
</protein>
<reference evidence="1" key="1">
    <citation type="submission" date="2018-05" db="EMBL/GenBank/DDBJ databases">
        <title>Draft genome of Mucuna pruriens seed.</title>
        <authorList>
            <person name="Nnadi N.E."/>
            <person name="Vos R."/>
            <person name="Hasami M.H."/>
            <person name="Devisetty U.K."/>
            <person name="Aguiy J.C."/>
        </authorList>
    </citation>
    <scope>NUCLEOTIDE SEQUENCE [LARGE SCALE GENOMIC DNA]</scope>
    <source>
        <strain evidence="1">JCA_2017</strain>
    </source>
</reference>
<proteinExistence type="predicted"/>
<comment type="caution">
    <text evidence="1">The sequence shown here is derived from an EMBL/GenBank/DDBJ whole genome shotgun (WGS) entry which is preliminary data.</text>
</comment>